<accession>A0A835YV50</accession>
<dbReference type="GO" id="GO:0031097">
    <property type="term" value="C:medial cortex"/>
    <property type="evidence" value="ECO:0007669"/>
    <property type="project" value="TreeGrafter"/>
</dbReference>
<evidence type="ECO:0000256" key="5">
    <source>
        <dbReference type="PROSITE-ProRule" id="PRU00192"/>
    </source>
</evidence>
<comment type="subcellular location">
    <subcellularLocation>
        <location evidence="1">Cytoplasm</location>
        <location evidence="1">Cytoskeleton</location>
    </subcellularLocation>
</comment>
<evidence type="ECO:0000256" key="6">
    <source>
        <dbReference type="SAM" id="MobiDB-lite"/>
    </source>
</evidence>
<feature type="region of interest" description="Disordered" evidence="6">
    <location>
        <begin position="1"/>
        <end position="27"/>
    </location>
</feature>
<dbReference type="PANTHER" id="PTHR47174:SF3">
    <property type="entry name" value="BRIDGING INTEGRATOR 3"/>
    <property type="match status" value="1"/>
</dbReference>
<keyword evidence="3" id="KW-0963">Cytoplasm</keyword>
<feature type="compositionally biased region" description="Low complexity" evidence="6">
    <location>
        <begin position="348"/>
        <end position="361"/>
    </location>
</feature>
<dbReference type="GO" id="GO:0008289">
    <property type="term" value="F:lipid binding"/>
    <property type="evidence" value="ECO:0007669"/>
    <property type="project" value="TreeGrafter"/>
</dbReference>
<name>A0A835YV50_9STRA</name>
<dbReference type="SMART" id="SM00326">
    <property type="entry name" value="SH3"/>
    <property type="match status" value="1"/>
</dbReference>
<dbReference type="InterPro" id="IPR036028">
    <property type="entry name" value="SH3-like_dom_sf"/>
</dbReference>
<dbReference type="InterPro" id="IPR027267">
    <property type="entry name" value="AH/BAR_dom_sf"/>
</dbReference>
<evidence type="ECO:0000313" key="9">
    <source>
        <dbReference type="Proteomes" id="UP000664859"/>
    </source>
</evidence>
<dbReference type="GO" id="GO:0006897">
    <property type="term" value="P:endocytosis"/>
    <property type="evidence" value="ECO:0007669"/>
    <property type="project" value="InterPro"/>
</dbReference>
<comment type="caution">
    <text evidence="8">The sequence shown here is derived from an EMBL/GenBank/DDBJ whole genome shotgun (WGS) entry which is preliminary data.</text>
</comment>
<feature type="compositionally biased region" description="Low complexity" evidence="6">
    <location>
        <begin position="290"/>
        <end position="311"/>
    </location>
</feature>
<dbReference type="Gene3D" id="1.20.1270.60">
    <property type="entry name" value="Arfaptin homology (AH) domain/BAR domain"/>
    <property type="match status" value="1"/>
</dbReference>
<evidence type="ECO:0000259" key="7">
    <source>
        <dbReference type="PROSITE" id="PS50002"/>
    </source>
</evidence>
<dbReference type="PANTHER" id="PTHR47174">
    <property type="entry name" value="BRIDGING INTEGRATOR 3"/>
    <property type="match status" value="1"/>
</dbReference>
<dbReference type="InterPro" id="IPR001452">
    <property type="entry name" value="SH3_domain"/>
</dbReference>
<protein>
    <recommendedName>
        <fullName evidence="7">SH3 domain-containing protein</fullName>
    </recommendedName>
</protein>
<feature type="domain" description="SH3" evidence="7">
    <location>
        <begin position="393"/>
        <end position="447"/>
    </location>
</feature>
<keyword evidence="4" id="KW-0206">Cytoskeleton</keyword>
<dbReference type="AlphaFoldDB" id="A0A835YV50"/>
<dbReference type="EMBL" id="JAFCMP010000257">
    <property type="protein sequence ID" value="KAG5182237.1"/>
    <property type="molecule type" value="Genomic_DNA"/>
</dbReference>
<feature type="compositionally biased region" description="Basic and acidic residues" evidence="6">
    <location>
        <begin position="1"/>
        <end position="10"/>
    </location>
</feature>
<gene>
    <name evidence="8" type="ORF">JKP88DRAFT_186412</name>
</gene>
<evidence type="ECO:0000256" key="4">
    <source>
        <dbReference type="ARBA" id="ARBA00023212"/>
    </source>
</evidence>
<keyword evidence="2 5" id="KW-0728">SH3 domain</keyword>
<dbReference type="GO" id="GO:0097320">
    <property type="term" value="P:plasma membrane tubulation"/>
    <property type="evidence" value="ECO:0007669"/>
    <property type="project" value="TreeGrafter"/>
</dbReference>
<dbReference type="Proteomes" id="UP000664859">
    <property type="component" value="Unassembled WGS sequence"/>
</dbReference>
<sequence length="447" mass="47492">MFASRKKQEEPQQQIDAPPPVGVPRVDFSVNDNSGAGIKGKMAVNRRRFNEKLGQKMGKEGTDDADFEDRHRATQDLHFKVCKVRDSMKALLDATRAMSQRAVDLSNACGDADARDQDFITTQLQLDQAMRSMLDDSVGKALDSLDRKLAPFKELDERVKTRNNLKLDYDHYVRKVRELKEKSGADASKIANNEMKLEAARVAVHKATLSVYKAFNYYDAVGGRLVAPEVEAFKAAQRAFYMAALNCVKDVPLRDPVQVAAEVDRLGEDGSNRPVATGYDGSYAAASSAHNRQSSGLAQSQGSSSSLSFGGAAAGGGSTYSDPPSTTAPSAPWMTNNNMGGGGGGGAAASAAPTGAWWDQQGAGGGGGGEPNPFGTPVAVAVPMGIAPPPPSQGGGSARALYDYTAHDNTELSLTTGDVIRVMEKHESGWWVGEKAGVRGLFPANYV</sequence>
<dbReference type="GO" id="GO:1990528">
    <property type="term" value="C:Rvs161p-Rvs167p complex"/>
    <property type="evidence" value="ECO:0007669"/>
    <property type="project" value="TreeGrafter"/>
</dbReference>
<dbReference type="Gene3D" id="2.30.30.40">
    <property type="entry name" value="SH3 Domains"/>
    <property type="match status" value="1"/>
</dbReference>
<dbReference type="FunFam" id="2.30.30.40:FF:000072">
    <property type="entry name" value="Unconventional Myosin IB"/>
    <property type="match status" value="1"/>
</dbReference>
<dbReference type="GO" id="GO:0051666">
    <property type="term" value="P:actin cortical patch localization"/>
    <property type="evidence" value="ECO:0007669"/>
    <property type="project" value="InterPro"/>
</dbReference>
<dbReference type="InterPro" id="IPR004148">
    <property type="entry name" value="BAR_dom"/>
</dbReference>
<evidence type="ECO:0000256" key="2">
    <source>
        <dbReference type="ARBA" id="ARBA00022443"/>
    </source>
</evidence>
<dbReference type="InterPro" id="IPR046982">
    <property type="entry name" value="BIN3/RVS161-like"/>
</dbReference>
<dbReference type="Pfam" id="PF14604">
    <property type="entry name" value="SH3_9"/>
    <property type="match status" value="1"/>
</dbReference>
<feature type="compositionally biased region" description="Low complexity" evidence="6">
    <location>
        <begin position="319"/>
        <end position="335"/>
    </location>
</feature>
<feature type="region of interest" description="Disordered" evidence="6">
    <location>
        <begin position="290"/>
        <end position="373"/>
    </location>
</feature>
<dbReference type="PRINTS" id="PR00452">
    <property type="entry name" value="SH3DOMAIN"/>
</dbReference>
<evidence type="ECO:0000256" key="1">
    <source>
        <dbReference type="ARBA" id="ARBA00004245"/>
    </source>
</evidence>
<dbReference type="Pfam" id="PF03114">
    <property type="entry name" value="BAR"/>
    <property type="match status" value="1"/>
</dbReference>
<evidence type="ECO:0000256" key="3">
    <source>
        <dbReference type="ARBA" id="ARBA00022490"/>
    </source>
</evidence>
<reference evidence="8" key="1">
    <citation type="submission" date="2021-02" db="EMBL/GenBank/DDBJ databases">
        <title>First Annotated Genome of the Yellow-green Alga Tribonema minus.</title>
        <authorList>
            <person name="Mahan K.M."/>
        </authorList>
    </citation>
    <scope>NUCLEOTIDE SEQUENCE</scope>
    <source>
        <strain evidence="8">UTEX B ZZ1240</strain>
    </source>
</reference>
<dbReference type="GO" id="GO:0043332">
    <property type="term" value="C:mating projection tip"/>
    <property type="evidence" value="ECO:0007669"/>
    <property type="project" value="TreeGrafter"/>
</dbReference>
<dbReference type="SUPFAM" id="SSF50044">
    <property type="entry name" value="SH3-domain"/>
    <property type="match status" value="1"/>
</dbReference>
<dbReference type="PROSITE" id="PS50002">
    <property type="entry name" value="SH3"/>
    <property type="match status" value="1"/>
</dbReference>
<dbReference type="GO" id="GO:0015629">
    <property type="term" value="C:actin cytoskeleton"/>
    <property type="evidence" value="ECO:0007669"/>
    <property type="project" value="TreeGrafter"/>
</dbReference>
<dbReference type="CDD" id="cd00174">
    <property type="entry name" value="SH3"/>
    <property type="match status" value="1"/>
</dbReference>
<feature type="non-terminal residue" evidence="8">
    <location>
        <position position="1"/>
    </location>
</feature>
<evidence type="ECO:0000313" key="8">
    <source>
        <dbReference type="EMBL" id="KAG5182237.1"/>
    </source>
</evidence>
<keyword evidence="9" id="KW-1185">Reference proteome</keyword>
<proteinExistence type="predicted"/>
<organism evidence="8 9">
    <name type="scientific">Tribonema minus</name>
    <dbReference type="NCBI Taxonomy" id="303371"/>
    <lineage>
        <taxon>Eukaryota</taxon>
        <taxon>Sar</taxon>
        <taxon>Stramenopiles</taxon>
        <taxon>Ochrophyta</taxon>
        <taxon>PX clade</taxon>
        <taxon>Xanthophyceae</taxon>
        <taxon>Tribonematales</taxon>
        <taxon>Tribonemataceae</taxon>
        <taxon>Tribonema</taxon>
    </lineage>
</organism>
<dbReference type="SUPFAM" id="SSF103657">
    <property type="entry name" value="BAR/IMD domain-like"/>
    <property type="match status" value="1"/>
</dbReference>
<dbReference type="OrthoDB" id="5971719at2759"/>